<name>A0A061E6E0_THECC</name>
<dbReference type="Gramene" id="EOX99931">
    <property type="protein sequence ID" value="EOX99931"/>
    <property type="gene ID" value="TCM_008952"/>
</dbReference>
<dbReference type="InterPro" id="IPR053134">
    <property type="entry name" value="RNA-dir_DNA_polymerase"/>
</dbReference>
<dbReference type="Proteomes" id="UP000026915">
    <property type="component" value="Chromosome 2"/>
</dbReference>
<gene>
    <name evidence="1" type="ORF">TCM_008952</name>
</gene>
<dbReference type="HOGENOM" id="CLU_793232_0_0_1"/>
<dbReference type="InParanoid" id="A0A061E6E0"/>
<dbReference type="SUPFAM" id="SSF56672">
    <property type="entry name" value="DNA/RNA polymerases"/>
    <property type="match status" value="1"/>
</dbReference>
<dbReference type="Gene3D" id="3.10.10.10">
    <property type="entry name" value="HIV Type 1 Reverse Transcriptase, subunit A, domain 1"/>
    <property type="match status" value="1"/>
</dbReference>
<reference evidence="1 2" key="1">
    <citation type="journal article" date="2013" name="Genome Biol.">
        <title>The genome sequence of the most widely cultivated cacao type and its use to identify candidate genes regulating pod color.</title>
        <authorList>
            <person name="Motamayor J.C."/>
            <person name="Mockaitis K."/>
            <person name="Schmutz J."/>
            <person name="Haiminen N."/>
            <person name="Iii D.L."/>
            <person name="Cornejo O."/>
            <person name="Findley S.D."/>
            <person name="Zheng P."/>
            <person name="Utro F."/>
            <person name="Royaert S."/>
            <person name="Saski C."/>
            <person name="Jenkins J."/>
            <person name="Podicheti R."/>
            <person name="Zhao M."/>
            <person name="Scheffler B.E."/>
            <person name="Stack J.C."/>
            <person name="Feltus F.A."/>
            <person name="Mustiga G.M."/>
            <person name="Amores F."/>
            <person name="Phillips W."/>
            <person name="Marelli J.P."/>
            <person name="May G.D."/>
            <person name="Shapiro H."/>
            <person name="Ma J."/>
            <person name="Bustamante C.D."/>
            <person name="Schnell R.J."/>
            <person name="Main D."/>
            <person name="Gilbert D."/>
            <person name="Parida L."/>
            <person name="Kuhn D.N."/>
        </authorList>
    </citation>
    <scope>NUCLEOTIDE SEQUENCE [LARGE SCALE GENOMIC DNA]</scope>
    <source>
        <strain evidence="2">cv. Matina 1-6</strain>
    </source>
</reference>
<dbReference type="STRING" id="3641.A0A061E6E0"/>
<accession>A0A061E6E0</accession>
<proteinExistence type="predicted"/>
<protein>
    <recommendedName>
        <fullName evidence="3">DNA/RNA polymerases superfamily protein</fullName>
    </recommendedName>
</protein>
<dbReference type="AlphaFoldDB" id="A0A061E6E0"/>
<organism evidence="1 2">
    <name type="scientific">Theobroma cacao</name>
    <name type="common">Cacao</name>
    <name type="synonym">Cocoa</name>
    <dbReference type="NCBI Taxonomy" id="3641"/>
    <lineage>
        <taxon>Eukaryota</taxon>
        <taxon>Viridiplantae</taxon>
        <taxon>Streptophyta</taxon>
        <taxon>Embryophyta</taxon>
        <taxon>Tracheophyta</taxon>
        <taxon>Spermatophyta</taxon>
        <taxon>Magnoliopsida</taxon>
        <taxon>eudicotyledons</taxon>
        <taxon>Gunneridae</taxon>
        <taxon>Pentapetalae</taxon>
        <taxon>rosids</taxon>
        <taxon>malvids</taxon>
        <taxon>Malvales</taxon>
        <taxon>Malvaceae</taxon>
        <taxon>Byttnerioideae</taxon>
        <taxon>Theobroma</taxon>
    </lineage>
</organism>
<evidence type="ECO:0000313" key="1">
    <source>
        <dbReference type="EMBL" id="EOX99931.1"/>
    </source>
</evidence>
<dbReference type="InterPro" id="IPR043502">
    <property type="entry name" value="DNA/RNA_pol_sf"/>
</dbReference>
<keyword evidence="2" id="KW-1185">Reference proteome</keyword>
<dbReference type="PANTHER" id="PTHR24559:SF447">
    <property type="entry name" value="RNA-DIRECTED DNA POLYMERASE HOMOLOG"/>
    <property type="match status" value="1"/>
</dbReference>
<evidence type="ECO:0000313" key="2">
    <source>
        <dbReference type="Proteomes" id="UP000026915"/>
    </source>
</evidence>
<sequence>MQLSYHVASTHILVPLMIHRNKSYNPLYHMVSTTLELWYSFSSLLIDLSLNMPRLENQTVEWVFVCCDMSHMDGLCYVLTSSFVIYEHGSLVSMEVLSNIATKPMPRPEGQEYLAMTKDISMDDRGMDYVPIVGEYLDVFLEELSGLPPKREIEFCIDLISNTQLILIPPYRMALTEIKELKEQLEDLLNKGFINPSVSPWGATVLFVKKKEDVMHFFKIELGSRYRQLRMREFDVPKTVFYTRYGHYEFLVMLFGQCGGRCLEPKIDGSLAHMTIEKRYLVRRLYDLGNMGAHFETSLPRVWGGYDAIWVIIDQLTKSTHFLPIKTEYGPTQYAQLYINEIVSVKPRPS</sequence>
<dbReference type="eggNOG" id="KOG0017">
    <property type="taxonomic scope" value="Eukaryota"/>
</dbReference>
<evidence type="ECO:0008006" key="3">
    <source>
        <dbReference type="Google" id="ProtNLM"/>
    </source>
</evidence>
<dbReference type="PANTHER" id="PTHR24559">
    <property type="entry name" value="TRANSPOSON TY3-I GAG-POL POLYPROTEIN"/>
    <property type="match status" value="1"/>
</dbReference>
<dbReference type="EMBL" id="CM001880">
    <property type="protein sequence ID" value="EOX99931.1"/>
    <property type="molecule type" value="Genomic_DNA"/>
</dbReference>